<name>A0AAD0RW61_9NEIS</name>
<proteinExistence type="predicted"/>
<dbReference type="PANTHER" id="PTHR38008">
    <property type="entry name" value="HEMOLYSIN-RELATED"/>
    <property type="match status" value="1"/>
</dbReference>
<gene>
    <name evidence="2" type="ORF">D1345_19630</name>
</gene>
<accession>A0AAD0RW61</accession>
<dbReference type="AlphaFoldDB" id="A0AAD0RW61"/>
<sequence length="78" mass="8400">MRILICAAALLGLSACSQTKAPERPAVGMANPASVYCVEKGGKLLPQKDAQGNEYALCQLPDGRTVEEWTLFRADHPQ</sequence>
<dbReference type="PANTHER" id="PTHR38008:SF2">
    <property type="entry name" value="HEMOLYSIN"/>
    <property type="match status" value="1"/>
</dbReference>
<keyword evidence="3" id="KW-1185">Reference proteome</keyword>
<protein>
    <submittedName>
        <fullName evidence="2">DUF333 domain-containing protein</fullName>
    </submittedName>
</protein>
<evidence type="ECO:0000313" key="2">
    <source>
        <dbReference type="EMBL" id="AXT48241.1"/>
    </source>
</evidence>
<reference evidence="2 3" key="1">
    <citation type="submission" date="2018-08" db="EMBL/GenBank/DDBJ databases">
        <title>Complete genome sequence of JP2-74.</title>
        <authorList>
            <person name="Wu L."/>
        </authorList>
    </citation>
    <scope>NUCLEOTIDE SEQUENCE [LARGE SCALE GENOMIC DNA]</scope>
    <source>
        <strain evidence="2 3">JP2-74</strain>
    </source>
</reference>
<dbReference type="PROSITE" id="PS51257">
    <property type="entry name" value="PROKAR_LIPOPROTEIN"/>
    <property type="match status" value="1"/>
</dbReference>
<dbReference type="GeneID" id="58561803"/>
<evidence type="ECO:0000313" key="3">
    <source>
        <dbReference type="Proteomes" id="UP000259465"/>
    </source>
</evidence>
<evidence type="ECO:0000256" key="1">
    <source>
        <dbReference type="SAM" id="SignalP"/>
    </source>
</evidence>
<feature type="signal peptide" evidence="1">
    <location>
        <begin position="1"/>
        <end position="21"/>
    </location>
</feature>
<dbReference type="Pfam" id="PF03891">
    <property type="entry name" value="DUF333"/>
    <property type="match status" value="1"/>
</dbReference>
<dbReference type="KEGG" id="crz:D1345_19630"/>
<dbReference type="RefSeq" id="WP_019104223.1">
    <property type="nucleotide sequence ID" value="NZ_CP031968.1"/>
</dbReference>
<dbReference type="InterPro" id="IPR005590">
    <property type="entry name" value="DUF333"/>
</dbReference>
<dbReference type="EMBL" id="CP031968">
    <property type="protein sequence ID" value="AXT48241.1"/>
    <property type="molecule type" value="Genomic_DNA"/>
</dbReference>
<feature type="chain" id="PRO_5042210734" evidence="1">
    <location>
        <begin position="22"/>
        <end position="78"/>
    </location>
</feature>
<keyword evidence="1" id="KW-0732">Signal</keyword>
<dbReference type="Proteomes" id="UP000259465">
    <property type="component" value="Chromosome"/>
</dbReference>
<organism evidence="2 3">
    <name type="scientific">Chromobacterium rhizoryzae</name>
    <dbReference type="NCBI Taxonomy" id="1778675"/>
    <lineage>
        <taxon>Bacteria</taxon>
        <taxon>Pseudomonadati</taxon>
        <taxon>Pseudomonadota</taxon>
        <taxon>Betaproteobacteria</taxon>
        <taxon>Neisseriales</taxon>
        <taxon>Chromobacteriaceae</taxon>
        <taxon>Chromobacterium</taxon>
    </lineage>
</organism>